<name>A0ABU1N6Y1_9CAUL</name>
<protein>
    <submittedName>
        <fullName evidence="4">NAD(P)-dependent dehydrogenase (Short-subunit alcohol dehydrogenase family)</fullName>
    </submittedName>
</protein>
<accession>A0ABU1N6Y1</accession>
<keyword evidence="2" id="KW-0560">Oxidoreductase</keyword>
<keyword evidence="3" id="KW-0472">Membrane</keyword>
<comment type="caution">
    <text evidence="4">The sequence shown here is derived from an EMBL/GenBank/DDBJ whole genome shotgun (WGS) entry which is preliminary data.</text>
</comment>
<keyword evidence="3" id="KW-0812">Transmembrane</keyword>
<dbReference type="InterPro" id="IPR036291">
    <property type="entry name" value="NAD(P)-bd_dom_sf"/>
</dbReference>
<evidence type="ECO:0000313" key="4">
    <source>
        <dbReference type="EMBL" id="MDR6534201.1"/>
    </source>
</evidence>
<dbReference type="PANTHER" id="PTHR24321">
    <property type="entry name" value="DEHYDROGENASES, SHORT CHAIN"/>
    <property type="match status" value="1"/>
</dbReference>
<keyword evidence="5" id="KW-1185">Reference proteome</keyword>
<dbReference type="InterPro" id="IPR002347">
    <property type="entry name" value="SDR_fam"/>
</dbReference>
<dbReference type="SUPFAM" id="SSF51735">
    <property type="entry name" value="NAD(P)-binding Rossmann-fold domains"/>
    <property type="match status" value="1"/>
</dbReference>
<reference evidence="4 5" key="1">
    <citation type="submission" date="2023-07" db="EMBL/GenBank/DDBJ databases">
        <title>Sorghum-associated microbial communities from plants grown in Nebraska, USA.</title>
        <authorList>
            <person name="Schachtman D."/>
        </authorList>
    </citation>
    <scope>NUCLEOTIDE SEQUENCE [LARGE SCALE GENOMIC DNA]</scope>
    <source>
        <strain evidence="4 5">DS2154</strain>
    </source>
</reference>
<evidence type="ECO:0000256" key="2">
    <source>
        <dbReference type="ARBA" id="ARBA00023002"/>
    </source>
</evidence>
<dbReference type="EMBL" id="JAVDRL010000022">
    <property type="protein sequence ID" value="MDR6534201.1"/>
    <property type="molecule type" value="Genomic_DNA"/>
</dbReference>
<proteinExistence type="inferred from homology"/>
<evidence type="ECO:0000256" key="3">
    <source>
        <dbReference type="SAM" id="Phobius"/>
    </source>
</evidence>
<dbReference type="Pfam" id="PF13561">
    <property type="entry name" value="adh_short_C2"/>
    <property type="match status" value="1"/>
</dbReference>
<keyword evidence="3" id="KW-1133">Transmembrane helix</keyword>
<dbReference type="Gene3D" id="3.40.50.720">
    <property type="entry name" value="NAD(P)-binding Rossmann-like Domain"/>
    <property type="match status" value="1"/>
</dbReference>
<organism evidence="4 5">
    <name type="scientific">Caulobacter rhizosphaerae</name>
    <dbReference type="NCBI Taxonomy" id="2010972"/>
    <lineage>
        <taxon>Bacteria</taxon>
        <taxon>Pseudomonadati</taxon>
        <taxon>Pseudomonadota</taxon>
        <taxon>Alphaproteobacteria</taxon>
        <taxon>Caulobacterales</taxon>
        <taxon>Caulobacteraceae</taxon>
        <taxon>Caulobacter</taxon>
    </lineage>
</organism>
<gene>
    <name evidence="4" type="ORF">J2800_004972</name>
</gene>
<evidence type="ECO:0000256" key="1">
    <source>
        <dbReference type="ARBA" id="ARBA00006484"/>
    </source>
</evidence>
<dbReference type="RefSeq" id="WP_310035403.1">
    <property type="nucleotide sequence ID" value="NZ_JAVDRL010000022.1"/>
</dbReference>
<dbReference type="Proteomes" id="UP001262754">
    <property type="component" value="Unassembled WGS sequence"/>
</dbReference>
<dbReference type="PANTHER" id="PTHR24321:SF8">
    <property type="entry name" value="ESTRADIOL 17-BETA-DEHYDROGENASE 8-RELATED"/>
    <property type="match status" value="1"/>
</dbReference>
<feature type="transmembrane region" description="Helical" evidence="3">
    <location>
        <begin position="125"/>
        <end position="147"/>
    </location>
</feature>
<evidence type="ECO:0000313" key="5">
    <source>
        <dbReference type="Proteomes" id="UP001262754"/>
    </source>
</evidence>
<comment type="similarity">
    <text evidence="1">Belongs to the short-chain dehydrogenases/reductases (SDR) family.</text>
</comment>
<sequence length="238" mass="24152">MTASASTHGALDGALALVVELGLPLLSGVGEGLRDAGAEVVTSRDPRWAGSREDVDAALLAALGPDRAPALAVLSLLSEETTTLRPLSDLDLEAWRAGAADPIRIAMRVLAALGARMKPAGRGTILFLAPSLSLVGGSGMVALSTALEGQRGLMKSIARQWGATGVTVNWAAAAPRALSPHFDAADLAAKGDAVPIALGRRPDARTEIAALAAWLASPSGRGVTGATLMVDGGEWMVP</sequence>